<reference evidence="3 4" key="1">
    <citation type="submission" date="2020-03" db="EMBL/GenBank/DDBJ databases">
        <title>Above-ground endophytic microbial communities from plants in different locations in the United States.</title>
        <authorList>
            <person name="Frank C."/>
        </authorList>
    </citation>
    <scope>NUCLEOTIDE SEQUENCE [LARGE SCALE GENOMIC DNA]</scope>
    <source>
        <strain evidence="3 4">WW7</strain>
    </source>
</reference>
<dbReference type="InterPro" id="IPR017927">
    <property type="entry name" value="FAD-bd_FR_type"/>
</dbReference>
<dbReference type="PROSITE" id="PS51384">
    <property type="entry name" value="FAD_FR"/>
    <property type="match status" value="1"/>
</dbReference>
<proteinExistence type="predicted"/>
<name>A0ABX0T4N9_9MICO</name>
<feature type="region of interest" description="Disordered" evidence="1">
    <location>
        <begin position="219"/>
        <end position="244"/>
    </location>
</feature>
<dbReference type="PANTHER" id="PTHR30157:SF0">
    <property type="entry name" value="NADPH-DEPENDENT FERRIC-CHELATE REDUCTASE"/>
    <property type="match status" value="1"/>
</dbReference>
<evidence type="ECO:0000256" key="1">
    <source>
        <dbReference type="SAM" id="MobiDB-lite"/>
    </source>
</evidence>
<sequence length="304" mass="32390">MSPKPNRPQHVLVVDRTERLTPHMVRVHLGGTGYDAFVEHADPDRLATTDKYVKLMLPQPGTGLEPPYDLDALRATVPKSDLPSRRTYTVRAVDPVARTIAIDFVVHGTDGLAGPWAAAARPGDRVALSGPGGGWAPSTDPEVTHVLLGDDSALPAIGAALEAMVPTATGVALVEVAGPADEQPLVHPTGVELRWLHRDAAGAEPGTLLLAATRELTRPDPRALGRHAAPPAPERTGGGDRGPGAVRVFAHGERAAVKAIRRVLQDDWGLDKADLSLSAYWALGRAEDRFQEEKREPIGVVFDD</sequence>
<dbReference type="InterPro" id="IPR007037">
    <property type="entry name" value="SIP_rossman_dom"/>
</dbReference>
<evidence type="ECO:0000313" key="4">
    <source>
        <dbReference type="Proteomes" id="UP001318300"/>
    </source>
</evidence>
<accession>A0ABX0T4N9</accession>
<keyword evidence="4" id="KW-1185">Reference proteome</keyword>
<organism evidence="3 4">
    <name type="scientific">Curtobacterium salicis</name>
    <dbReference type="NCBI Taxonomy" id="1779862"/>
    <lineage>
        <taxon>Bacteria</taxon>
        <taxon>Bacillati</taxon>
        <taxon>Actinomycetota</taxon>
        <taxon>Actinomycetes</taxon>
        <taxon>Micrococcales</taxon>
        <taxon>Microbacteriaceae</taxon>
        <taxon>Curtobacterium</taxon>
    </lineage>
</organism>
<gene>
    <name evidence="3" type="ORF">E9228_000606</name>
</gene>
<dbReference type="InterPro" id="IPR039261">
    <property type="entry name" value="FNR_nucleotide-bd"/>
</dbReference>
<dbReference type="PANTHER" id="PTHR30157">
    <property type="entry name" value="FERRIC REDUCTASE, NADPH-DEPENDENT"/>
    <property type="match status" value="1"/>
</dbReference>
<dbReference type="EMBL" id="JAAOYO010000001">
    <property type="protein sequence ID" value="NII39987.1"/>
    <property type="molecule type" value="Genomic_DNA"/>
</dbReference>
<dbReference type="InterPro" id="IPR017938">
    <property type="entry name" value="Riboflavin_synthase-like_b-brl"/>
</dbReference>
<dbReference type="Gene3D" id="2.40.30.10">
    <property type="entry name" value="Translation factors"/>
    <property type="match status" value="1"/>
</dbReference>
<dbReference type="CDD" id="cd06193">
    <property type="entry name" value="siderophore_interacting"/>
    <property type="match status" value="1"/>
</dbReference>
<comment type="caution">
    <text evidence="3">The sequence shown here is derived from an EMBL/GenBank/DDBJ whole genome shotgun (WGS) entry which is preliminary data.</text>
</comment>
<protein>
    <submittedName>
        <fullName evidence="3">NADPH-dependent ferric siderophore reductase</fullName>
    </submittedName>
</protein>
<dbReference type="Pfam" id="PF08021">
    <property type="entry name" value="FAD_binding_9"/>
    <property type="match status" value="1"/>
</dbReference>
<dbReference type="RefSeq" id="WP_166779106.1">
    <property type="nucleotide sequence ID" value="NZ_JAAOYO010000001.1"/>
</dbReference>
<evidence type="ECO:0000313" key="3">
    <source>
        <dbReference type="EMBL" id="NII39987.1"/>
    </source>
</evidence>
<dbReference type="Gene3D" id="3.40.50.80">
    <property type="entry name" value="Nucleotide-binding domain of ferredoxin-NADP reductase (FNR) module"/>
    <property type="match status" value="1"/>
</dbReference>
<dbReference type="Proteomes" id="UP001318300">
    <property type="component" value="Unassembled WGS sequence"/>
</dbReference>
<feature type="domain" description="FAD-binding FR-type" evidence="2">
    <location>
        <begin position="7"/>
        <end position="138"/>
    </location>
</feature>
<dbReference type="Pfam" id="PF04954">
    <property type="entry name" value="SIP"/>
    <property type="match status" value="1"/>
</dbReference>
<evidence type="ECO:0000259" key="2">
    <source>
        <dbReference type="PROSITE" id="PS51384"/>
    </source>
</evidence>
<dbReference type="SUPFAM" id="SSF63380">
    <property type="entry name" value="Riboflavin synthase domain-like"/>
    <property type="match status" value="1"/>
</dbReference>
<dbReference type="InterPro" id="IPR039374">
    <property type="entry name" value="SIP_fam"/>
</dbReference>
<dbReference type="InterPro" id="IPR013113">
    <property type="entry name" value="SIP_FAD-bd"/>
</dbReference>